<proteinExistence type="predicted"/>
<evidence type="ECO:0000313" key="12">
    <source>
        <dbReference type="Proteomes" id="UP000436088"/>
    </source>
</evidence>
<dbReference type="SMART" id="SM00387">
    <property type="entry name" value="HATPase_c"/>
    <property type="match status" value="1"/>
</dbReference>
<dbReference type="PROSITE" id="PS50109">
    <property type="entry name" value="HIS_KIN"/>
    <property type="match status" value="1"/>
</dbReference>
<dbReference type="InterPro" id="IPR003594">
    <property type="entry name" value="HATPase_dom"/>
</dbReference>
<evidence type="ECO:0000256" key="7">
    <source>
        <dbReference type="SAM" id="MobiDB-lite"/>
    </source>
</evidence>
<evidence type="ECO:0000256" key="4">
    <source>
        <dbReference type="ARBA" id="ARBA00022750"/>
    </source>
</evidence>
<keyword evidence="4" id="KW-0064">Aspartyl protease</keyword>
<feature type="compositionally biased region" description="Basic residues" evidence="7">
    <location>
        <begin position="623"/>
        <end position="635"/>
    </location>
</feature>
<dbReference type="CDD" id="cd09272">
    <property type="entry name" value="RNase_HI_RT_Ty1"/>
    <property type="match status" value="1"/>
</dbReference>
<dbReference type="PANTHER" id="PTHR43719:SF75">
    <property type="entry name" value="HISTIDINE KINASE CKI1"/>
    <property type="match status" value="1"/>
</dbReference>
<dbReference type="Gene3D" id="4.10.60.10">
    <property type="entry name" value="Zinc finger, CCHC-type"/>
    <property type="match status" value="1"/>
</dbReference>
<organism evidence="11 12">
    <name type="scientific">Hibiscus syriacus</name>
    <name type="common">Rose of Sharon</name>
    <dbReference type="NCBI Taxonomy" id="106335"/>
    <lineage>
        <taxon>Eukaryota</taxon>
        <taxon>Viridiplantae</taxon>
        <taxon>Streptophyta</taxon>
        <taxon>Embryophyta</taxon>
        <taxon>Tracheophyta</taxon>
        <taxon>Spermatophyta</taxon>
        <taxon>Magnoliopsida</taxon>
        <taxon>eudicotyledons</taxon>
        <taxon>Gunneridae</taxon>
        <taxon>Pentapetalae</taxon>
        <taxon>rosids</taxon>
        <taxon>malvids</taxon>
        <taxon>Malvales</taxon>
        <taxon>Malvaceae</taxon>
        <taxon>Malvoideae</taxon>
        <taxon>Hibiscus</taxon>
    </lineage>
</organism>
<dbReference type="SUPFAM" id="SSF52172">
    <property type="entry name" value="CheY-like"/>
    <property type="match status" value="1"/>
</dbReference>
<dbReference type="InterPro" id="IPR012337">
    <property type="entry name" value="RNaseH-like_sf"/>
</dbReference>
<feature type="region of interest" description="Disordered" evidence="7">
    <location>
        <begin position="613"/>
        <end position="635"/>
    </location>
</feature>
<dbReference type="InterPro" id="IPR036397">
    <property type="entry name" value="RNaseH_sf"/>
</dbReference>
<dbReference type="SMART" id="SM00343">
    <property type="entry name" value="ZnF_C2HC"/>
    <property type="match status" value="1"/>
</dbReference>
<evidence type="ECO:0000256" key="3">
    <source>
        <dbReference type="ARBA" id="ARBA00022553"/>
    </source>
</evidence>
<dbReference type="InterPro" id="IPR001789">
    <property type="entry name" value="Sig_transdc_resp-reg_receiver"/>
</dbReference>
<feature type="compositionally biased region" description="Basic and acidic residues" evidence="7">
    <location>
        <begin position="951"/>
        <end position="966"/>
    </location>
</feature>
<dbReference type="InterPro" id="IPR005467">
    <property type="entry name" value="His_kinase_dom"/>
</dbReference>
<dbReference type="Pfam" id="PF25597">
    <property type="entry name" value="SH3_retrovirus"/>
    <property type="match status" value="1"/>
</dbReference>
<dbReference type="EMBL" id="VEPZ02001477">
    <property type="protein sequence ID" value="KAE8671264.1"/>
    <property type="molecule type" value="Genomic_DNA"/>
</dbReference>
<keyword evidence="5" id="KW-0862">Zinc</keyword>
<dbReference type="InterPro" id="IPR011006">
    <property type="entry name" value="CheY-like_superfamily"/>
</dbReference>
<keyword evidence="5" id="KW-0863">Zinc-finger</keyword>
<dbReference type="InterPro" id="IPR004358">
    <property type="entry name" value="Sig_transdc_His_kin-like_C"/>
</dbReference>
<dbReference type="InterPro" id="IPR036890">
    <property type="entry name" value="HATPase_C_sf"/>
</dbReference>
<feature type="domain" description="Histidine kinase" evidence="8">
    <location>
        <begin position="131"/>
        <end position="357"/>
    </location>
</feature>
<dbReference type="PRINTS" id="PR00344">
    <property type="entry name" value="BCTRLSENSOR"/>
</dbReference>
<dbReference type="InterPro" id="IPR025660">
    <property type="entry name" value="Pept_his_AS"/>
</dbReference>
<evidence type="ECO:0000259" key="10">
    <source>
        <dbReference type="PROSITE" id="PS50158"/>
    </source>
</evidence>
<dbReference type="PROSITE" id="PS50158">
    <property type="entry name" value="ZF_CCHC"/>
    <property type="match status" value="1"/>
</dbReference>
<dbReference type="EC" id="2.7.13.3" evidence="2"/>
<keyword evidence="12" id="KW-1185">Reference proteome</keyword>
<comment type="caution">
    <text evidence="11">The sequence shown here is derived from an EMBL/GenBank/DDBJ whole genome shotgun (WGS) entry which is preliminary data.</text>
</comment>
<dbReference type="Pfam" id="PF02518">
    <property type="entry name" value="HATPase_c"/>
    <property type="match status" value="1"/>
</dbReference>
<evidence type="ECO:0000313" key="11">
    <source>
        <dbReference type="EMBL" id="KAE8671264.1"/>
    </source>
</evidence>
<dbReference type="PROSITE" id="PS00639">
    <property type="entry name" value="THIOL_PROTEASE_HIS"/>
    <property type="match status" value="1"/>
</dbReference>
<feature type="modified residue" description="4-aspartylphosphate" evidence="6">
    <location>
        <position position="1417"/>
    </location>
</feature>
<feature type="domain" description="CCHC-type" evidence="10">
    <location>
        <begin position="638"/>
        <end position="652"/>
    </location>
</feature>
<feature type="region of interest" description="Disordered" evidence="7">
    <location>
        <begin position="425"/>
        <end position="445"/>
    </location>
</feature>
<sequence length="1487" mass="167836">MKLSLQIASRPVTVLIVLMMNPNGAQNVSCTTPESHIMYIGEKEYSVSCSAVEISGVQSFGFSNNCVSGDCTCVFITSMGNTAQREVFLHDKLIKQVEATQQAERKSMNKSLALPPGSDFESYLKQMSHCAQALLGLLNSILDTSKIEAGMMNLVEQEFNLADLVEHVDDLYHPVGMIKGVDVVLDSCDGSIIKLTLVKSDRGKLMQILSNVLSNAVKFTDEGHVCLRAWVRKPDFETGILSSSLNGFHKYLSRLFNDNNETNGDVKAISAVMQNPDSVEIMFKVDDTGKGIPKEKQKSVFENYVQVKETEAGQEGTGLGLGIFQSLVRLMSGEIGVVDKEIGEKGTSFRFNVFLTCEISSSGNLKGDKETQGSSLYAKQGKAKSFTQKIMQGLGISVSVVDQCNYLPSALKKIQLKLNSDYHSSRRSDMSHRSDNSSLSSKDVPLSAMEGTDHKLHRRHDTPSFILLVVDVNAGPFSELWRIVIEFRRGLHSTCGKVVWLDKPTVGMITPIRLDPGDEVLLQPFHGSLLHRVIKLLPEFGGEQERAELLLQSLPDSYDQLIINLTNSNVTNLVFDDVATAVLQEENRCKNNENRQVNLQQAEALTTMTMMRGRSTERGQSSSHKHSRSKSRSKKNLKCYNCGKKSHLKKDCWSLNKNSNPQGNTTNTSDDGDALYCETSTTVEGRKRFTDIWLIDSGATYHMTSRREWFHHYEHASGGSVYSCNDHALEIVGVGTIKLKMYDGTIKVVRDVRHVKGLKKNLLSYGLLDNNASKIETQKGIMKVFRGALVVMKGEKIATNLYMLKGETLLEAEASVASCLTKVSLTLCEHCITSKQHRLKFNTSNSRGKSVLELVHSDVWQAPVTSLGGAKYFVSFIDDYSRRCWVYPIKKKSDVFSTFKNFKARVELDSGNKIKKCKFLGYADGVKGYRLWDPTARKVIISRDIHVEKEFEQGGDSSKVEPAHDEQEPESSEAPTTQDGEPSTYQEAINNSDASLWMMAMKEEIEALHKNNTWDFVPLPQGRKPIGNKWVFKIKRNGDDQVERYRARLVVKGYAQKEEQLDVKTTFLHGNLEEEIYMLQPEGFEEKEKKNLVCKLNKSLYSLKQAPRCWYKRFDSFIICLGYNRLNAEPCAYFKRSGDNDFVILLLYVDDMLVAGPNKDHIEELKAQLAREFEMKDLGSTNKILGMQIHRDRSNRKIWLSQKNYLKKILSRFNMQDCKPISTPLPINFKLSFSMSPSSKEERMEMSRVLYASTVRSLMFAMICTRPDISQAVGVVSRYMENPGKEHWNTLIVATSTTEAEYVAATQASKETIWLKMLLEELGHNQEYVSLFCDSQSALHLARNPAFHSRIKHIRVQYHFIRDKVEEGTVDMQKIHTKDNIADFMMKAINADKFTWCRSFCGLSETNGLPYDYILMDCQMLPMNDYEATRRIRTEEKYGIRLLINALTAHTSGEEAMEAGMDVHLVKPLKSNELMKVIEKIQKKKSG</sequence>
<comment type="catalytic activity">
    <reaction evidence="1">
        <text>ATP + protein L-histidine = ADP + protein N-phospho-L-histidine.</text>
        <dbReference type="EC" id="2.7.13.3"/>
    </reaction>
</comment>
<feature type="domain" description="Response regulatory" evidence="9">
    <location>
        <begin position="1337"/>
        <end position="1482"/>
    </location>
</feature>
<name>A0A6A2YEH9_HIBSY</name>
<dbReference type="InterPro" id="IPR057670">
    <property type="entry name" value="SH3_retrovirus"/>
</dbReference>
<dbReference type="GO" id="GO:0000160">
    <property type="term" value="P:phosphorelay signal transduction system"/>
    <property type="evidence" value="ECO:0007669"/>
    <property type="project" value="InterPro"/>
</dbReference>
<dbReference type="InterPro" id="IPR043502">
    <property type="entry name" value="DNA/RNA_pol_sf"/>
</dbReference>
<dbReference type="InterPro" id="IPR013103">
    <property type="entry name" value="RVT_2"/>
</dbReference>
<dbReference type="SUPFAM" id="SSF57756">
    <property type="entry name" value="Retrovirus zinc finger-like domains"/>
    <property type="match status" value="1"/>
</dbReference>
<dbReference type="Gene3D" id="3.30.565.10">
    <property type="entry name" value="Histidine kinase-like ATPase, C-terminal domain"/>
    <property type="match status" value="1"/>
</dbReference>
<accession>A0A6A2YEH9</accession>
<dbReference type="PANTHER" id="PTHR43719">
    <property type="entry name" value="TWO-COMPONENT HISTIDINE KINASE"/>
    <property type="match status" value="1"/>
</dbReference>
<evidence type="ECO:0000259" key="9">
    <source>
        <dbReference type="PROSITE" id="PS50110"/>
    </source>
</evidence>
<dbReference type="Gene3D" id="3.40.50.2300">
    <property type="match status" value="1"/>
</dbReference>
<dbReference type="Proteomes" id="UP000436088">
    <property type="component" value="Unassembled WGS sequence"/>
</dbReference>
<keyword evidence="4" id="KW-0645">Protease</keyword>
<dbReference type="InterPro" id="IPR054722">
    <property type="entry name" value="PolX-like_BBD"/>
</dbReference>
<evidence type="ECO:0000256" key="6">
    <source>
        <dbReference type="PROSITE-ProRule" id="PRU00169"/>
    </source>
</evidence>
<dbReference type="Pfam" id="PF07727">
    <property type="entry name" value="RVT_2"/>
    <property type="match status" value="2"/>
</dbReference>
<feature type="region of interest" description="Disordered" evidence="7">
    <location>
        <begin position="951"/>
        <end position="984"/>
    </location>
</feature>
<evidence type="ECO:0000256" key="2">
    <source>
        <dbReference type="ARBA" id="ARBA00012438"/>
    </source>
</evidence>
<gene>
    <name evidence="11" type="ORF">F3Y22_tig00111983pilonHSYRG00091</name>
</gene>
<protein>
    <recommendedName>
        <fullName evidence="2">histidine kinase</fullName>
        <ecNumber evidence="2">2.7.13.3</ecNumber>
    </recommendedName>
</protein>
<dbReference type="PROSITE" id="PS50110">
    <property type="entry name" value="RESPONSE_REGULATORY"/>
    <property type="match status" value="1"/>
</dbReference>
<dbReference type="GO" id="GO:0004673">
    <property type="term" value="F:protein histidine kinase activity"/>
    <property type="evidence" value="ECO:0007669"/>
    <property type="project" value="UniProtKB-EC"/>
</dbReference>
<dbReference type="Pfam" id="PF00072">
    <property type="entry name" value="Response_reg"/>
    <property type="match status" value="1"/>
</dbReference>
<dbReference type="InterPro" id="IPR050956">
    <property type="entry name" value="2C_system_His_kinase"/>
</dbReference>
<dbReference type="SUPFAM" id="SSF55874">
    <property type="entry name" value="ATPase domain of HSP90 chaperone/DNA topoisomerase II/histidine kinase"/>
    <property type="match status" value="1"/>
</dbReference>
<reference evidence="11" key="1">
    <citation type="submission" date="2019-09" db="EMBL/GenBank/DDBJ databases">
        <title>Draft genome information of white flower Hibiscus syriacus.</title>
        <authorList>
            <person name="Kim Y.-M."/>
        </authorList>
    </citation>
    <scope>NUCLEOTIDE SEQUENCE [LARGE SCALE GENOMIC DNA]</scope>
    <source>
        <strain evidence="11">YM2019G1</strain>
    </source>
</reference>
<keyword evidence="3 6" id="KW-0597">Phosphoprotein</keyword>
<keyword evidence="4" id="KW-0378">Hydrolase</keyword>
<dbReference type="Gene3D" id="3.30.420.10">
    <property type="entry name" value="Ribonuclease H-like superfamily/Ribonuclease H"/>
    <property type="match status" value="1"/>
</dbReference>
<evidence type="ECO:0000256" key="1">
    <source>
        <dbReference type="ARBA" id="ARBA00000085"/>
    </source>
</evidence>
<dbReference type="GO" id="GO:0003676">
    <property type="term" value="F:nucleic acid binding"/>
    <property type="evidence" value="ECO:0007669"/>
    <property type="project" value="InterPro"/>
</dbReference>
<dbReference type="InterPro" id="IPR036875">
    <property type="entry name" value="Znf_CCHC_sf"/>
</dbReference>
<dbReference type="GO" id="GO:0008270">
    <property type="term" value="F:zinc ion binding"/>
    <property type="evidence" value="ECO:0007669"/>
    <property type="project" value="UniProtKB-KW"/>
</dbReference>
<keyword evidence="5" id="KW-0479">Metal-binding</keyword>
<evidence type="ECO:0000259" key="8">
    <source>
        <dbReference type="PROSITE" id="PS50109"/>
    </source>
</evidence>
<dbReference type="SUPFAM" id="SSF56672">
    <property type="entry name" value="DNA/RNA polymerases"/>
    <property type="match status" value="1"/>
</dbReference>
<dbReference type="InterPro" id="IPR001878">
    <property type="entry name" value="Znf_CCHC"/>
</dbReference>
<dbReference type="GO" id="GO:0004190">
    <property type="term" value="F:aspartic-type endopeptidase activity"/>
    <property type="evidence" value="ECO:0007669"/>
    <property type="project" value="UniProtKB-KW"/>
</dbReference>
<dbReference type="Pfam" id="PF22936">
    <property type="entry name" value="Pol_BBD"/>
    <property type="match status" value="1"/>
</dbReference>
<feature type="compositionally biased region" description="Basic and acidic residues" evidence="7">
    <location>
        <begin position="425"/>
        <end position="435"/>
    </location>
</feature>
<evidence type="ECO:0000256" key="5">
    <source>
        <dbReference type="PROSITE-ProRule" id="PRU00047"/>
    </source>
</evidence>
<feature type="compositionally biased region" description="Polar residues" evidence="7">
    <location>
        <begin position="973"/>
        <end position="984"/>
    </location>
</feature>
<dbReference type="CDD" id="cd17546">
    <property type="entry name" value="REC_hyHK_CKI1_RcsC-like"/>
    <property type="match status" value="1"/>
</dbReference>
<dbReference type="SUPFAM" id="SSF53098">
    <property type="entry name" value="Ribonuclease H-like"/>
    <property type="match status" value="1"/>
</dbReference>